<dbReference type="AlphaFoldDB" id="H5V2W3"/>
<name>H5V2W3_ATLHE</name>
<reference evidence="1 2" key="1">
    <citation type="submission" date="2012-02" db="EMBL/GenBank/DDBJ databases">
        <title>Whole genome shotgun sequence of Escherichia hermannii NBRC 105704.</title>
        <authorList>
            <person name="Yoshida I."/>
            <person name="Hosoyama A."/>
            <person name="Tsuchikane K."/>
            <person name="Katsumata H."/>
            <person name="Yamazaki S."/>
            <person name="Fujita N."/>
        </authorList>
    </citation>
    <scope>NUCLEOTIDE SEQUENCE [LARGE SCALE GENOMIC DNA]</scope>
    <source>
        <strain evidence="1 2">NBRC 105704</strain>
    </source>
</reference>
<dbReference type="EMBL" id="BAFF01000006">
    <property type="protein sequence ID" value="GAB52399.1"/>
    <property type="molecule type" value="Genomic_DNA"/>
</dbReference>
<dbReference type="RefSeq" id="WP_002436234.1">
    <property type="nucleotide sequence ID" value="NZ_BAFF01000006.1"/>
</dbReference>
<dbReference type="eggNOG" id="ENOG5032ZJK">
    <property type="taxonomic scope" value="Bacteria"/>
</dbReference>
<protein>
    <recommendedName>
        <fullName evidence="3">Nitrous oxide-stimulated promoter family protein</fullName>
    </recommendedName>
</protein>
<dbReference type="InterPro" id="IPR020483">
    <property type="entry name" value="Uncharacterised_YgbA"/>
</dbReference>
<organism evidence="1 2">
    <name type="scientific">Atlantibacter hermannii NBRC 105704</name>
    <dbReference type="NCBI Taxonomy" id="1115512"/>
    <lineage>
        <taxon>Bacteria</taxon>
        <taxon>Pseudomonadati</taxon>
        <taxon>Pseudomonadota</taxon>
        <taxon>Gammaproteobacteria</taxon>
        <taxon>Enterobacterales</taxon>
        <taxon>Enterobacteriaceae</taxon>
        <taxon>Atlantibacter</taxon>
    </lineage>
</organism>
<dbReference type="NCBIfam" id="NF007714">
    <property type="entry name" value="PRK10410.1-2"/>
    <property type="match status" value="1"/>
</dbReference>
<comment type="caution">
    <text evidence="1">The sequence shown here is derived from an EMBL/GenBank/DDBJ whole genome shotgun (WGS) entry which is preliminary data.</text>
</comment>
<dbReference type="GeneID" id="92827539"/>
<accession>H5V2W3</accession>
<sequence length="112" mass="13376">MGTRLDREKQTIKKMIALYQRQSPQALAEPEHYQALYDYAMKRLDKCAFGENKPACRQCPIHCYQPAKREEMKQIMRWAGPKMLWRHPVLTIRHLIDDRAPVPPIPEKYRKK</sequence>
<dbReference type="Proteomes" id="UP000010297">
    <property type="component" value="Unassembled WGS sequence"/>
</dbReference>
<evidence type="ECO:0008006" key="3">
    <source>
        <dbReference type="Google" id="ProtNLM"/>
    </source>
</evidence>
<dbReference type="NCBIfam" id="NF007716">
    <property type="entry name" value="PRK10410.1-4"/>
    <property type="match status" value="1"/>
</dbReference>
<proteinExistence type="predicted"/>
<gene>
    <name evidence="1" type="primary">ygbA</name>
    <name evidence="1" type="ORF">EH105704_06_01740</name>
</gene>
<dbReference type="Pfam" id="PF11756">
    <property type="entry name" value="YgbA_NO"/>
    <property type="match status" value="1"/>
</dbReference>
<evidence type="ECO:0000313" key="1">
    <source>
        <dbReference type="EMBL" id="GAB52399.1"/>
    </source>
</evidence>
<keyword evidence="2" id="KW-1185">Reference proteome</keyword>
<evidence type="ECO:0000313" key="2">
    <source>
        <dbReference type="Proteomes" id="UP000010297"/>
    </source>
</evidence>